<name>A0A5D3CH33_CUCMM</name>
<accession>A0A5D3CH33</accession>
<reference evidence="2 3" key="1">
    <citation type="submission" date="2019-08" db="EMBL/GenBank/DDBJ databases">
        <title>Draft genome sequences of two oriental melons (Cucumis melo L. var makuwa).</title>
        <authorList>
            <person name="Kwon S.-Y."/>
        </authorList>
    </citation>
    <scope>NUCLEOTIDE SEQUENCE [LARGE SCALE GENOMIC DNA]</scope>
    <source>
        <strain evidence="3">cv. Chang Bougi</strain>
        <tissue evidence="2">Leaf</tissue>
    </source>
</reference>
<feature type="compositionally biased region" description="Basic and acidic residues" evidence="1">
    <location>
        <begin position="93"/>
        <end position="102"/>
    </location>
</feature>
<dbReference type="PANTHER" id="PTHR35317:SF23">
    <property type="entry name" value="OS04G0629600 PROTEIN"/>
    <property type="match status" value="1"/>
</dbReference>
<protein>
    <submittedName>
        <fullName evidence="2">Gag-pol polyprotein</fullName>
    </submittedName>
</protein>
<gene>
    <name evidence="2" type="ORF">E5676_scaffold66G00250</name>
</gene>
<dbReference type="AlphaFoldDB" id="A0A5D3CH33"/>
<proteinExistence type="predicted"/>
<evidence type="ECO:0000313" key="3">
    <source>
        <dbReference type="Proteomes" id="UP000321947"/>
    </source>
</evidence>
<evidence type="ECO:0000313" key="2">
    <source>
        <dbReference type="EMBL" id="TYK11121.1"/>
    </source>
</evidence>
<dbReference type="Proteomes" id="UP000321947">
    <property type="component" value="Unassembled WGS sequence"/>
</dbReference>
<feature type="region of interest" description="Disordered" evidence="1">
    <location>
        <begin position="81"/>
        <end position="166"/>
    </location>
</feature>
<dbReference type="PANTHER" id="PTHR35317">
    <property type="entry name" value="OS04G0629600 PROTEIN"/>
    <property type="match status" value="1"/>
</dbReference>
<comment type="caution">
    <text evidence="2">The sequence shown here is derived from an EMBL/GenBank/DDBJ whole genome shotgun (WGS) entry which is preliminary data.</text>
</comment>
<dbReference type="Pfam" id="PF14223">
    <property type="entry name" value="Retrotran_gag_2"/>
    <property type="match status" value="1"/>
</dbReference>
<evidence type="ECO:0000256" key="1">
    <source>
        <dbReference type="SAM" id="MobiDB-lite"/>
    </source>
</evidence>
<organism evidence="2 3">
    <name type="scientific">Cucumis melo var. makuwa</name>
    <name type="common">Oriental melon</name>
    <dbReference type="NCBI Taxonomy" id="1194695"/>
    <lineage>
        <taxon>Eukaryota</taxon>
        <taxon>Viridiplantae</taxon>
        <taxon>Streptophyta</taxon>
        <taxon>Embryophyta</taxon>
        <taxon>Tracheophyta</taxon>
        <taxon>Spermatophyta</taxon>
        <taxon>Magnoliopsida</taxon>
        <taxon>eudicotyledons</taxon>
        <taxon>Gunneridae</taxon>
        <taxon>Pentapetalae</taxon>
        <taxon>rosids</taxon>
        <taxon>fabids</taxon>
        <taxon>Cucurbitales</taxon>
        <taxon>Cucurbitaceae</taxon>
        <taxon>Benincaseae</taxon>
        <taxon>Cucumis</taxon>
    </lineage>
</organism>
<dbReference type="EMBL" id="SSTD01010904">
    <property type="protein sequence ID" value="TYK11121.1"/>
    <property type="molecule type" value="Genomic_DNA"/>
</dbReference>
<feature type="compositionally biased region" description="Basic and acidic residues" evidence="1">
    <location>
        <begin position="114"/>
        <end position="141"/>
    </location>
</feature>
<sequence>MTELETIAEFNVRVLDIANESDALGEKMSGSKLVQKVIGSLPVKFNMKVTAIEEANDLSKIKLDKLFGSLRTFELHLGEGANRKKPGMALTSVKEELTEEHQVSQNKDSLAKSMRKDYERGEKDYGTSKSEKNDNENYSRSDDEEVGMTLISISTIDEEGVERVHP</sequence>